<keyword evidence="2" id="KW-1185">Reference proteome</keyword>
<proteinExistence type="predicted"/>
<name>A0AAV2BCA7_9ARAC</name>
<accession>A0AAV2BCA7</accession>
<evidence type="ECO:0000313" key="1">
    <source>
        <dbReference type="EMBL" id="CAL1293074.1"/>
    </source>
</evidence>
<dbReference type="InterPro" id="IPR035441">
    <property type="entry name" value="TFIIS/LEDGF_dom_sf"/>
</dbReference>
<reference evidence="1 2" key="1">
    <citation type="submission" date="2024-04" db="EMBL/GenBank/DDBJ databases">
        <authorList>
            <person name="Rising A."/>
            <person name="Reimegard J."/>
            <person name="Sonavane S."/>
            <person name="Akerstrom W."/>
            <person name="Nylinder S."/>
            <person name="Hedman E."/>
            <person name="Kallberg Y."/>
        </authorList>
    </citation>
    <scope>NUCLEOTIDE SEQUENCE [LARGE SCALE GENOMIC DNA]</scope>
</reference>
<gene>
    <name evidence="1" type="ORF">LARSCL_LOCUS17996</name>
</gene>
<organism evidence="1 2">
    <name type="scientific">Larinioides sclopetarius</name>
    <dbReference type="NCBI Taxonomy" id="280406"/>
    <lineage>
        <taxon>Eukaryota</taxon>
        <taxon>Metazoa</taxon>
        <taxon>Ecdysozoa</taxon>
        <taxon>Arthropoda</taxon>
        <taxon>Chelicerata</taxon>
        <taxon>Arachnida</taxon>
        <taxon>Araneae</taxon>
        <taxon>Araneomorphae</taxon>
        <taxon>Entelegynae</taxon>
        <taxon>Araneoidea</taxon>
        <taxon>Araneidae</taxon>
        <taxon>Larinioides</taxon>
    </lineage>
</organism>
<dbReference type="AlphaFoldDB" id="A0AAV2BCA7"/>
<dbReference type="EMBL" id="CAXIEN010000319">
    <property type="protein sequence ID" value="CAL1293074.1"/>
    <property type="molecule type" value="Genomic_DNA"/>
</dbReference>
<sequence length="212" mass="24101">MIKTKQATLFSLKSWKNVAAESIQKYKDILANHDQTESEILKALVSLKKKNLSKDVILSAGLDLSLELLEKHKNPRVSYEAQMLRSYWQLNKNYTAEIVIDEEEPPSKKRRTLPEIEICEIKTTHKQSIECNGIQAIGLLQAKQLPTKAALVDRNKSVPLAVAKPTKLVFKTASANKATYNNIFHQLRDAVQLFTQELGEQEVRLYLEKSLV</sequence>
<evidence type="ECO:0000313" key="2">
    <source>
        <dbReference type="Proteomes" id="UP001497382"/>
    </source>
</evidence>
<comment type="caution">
    <text evidence="1">The sequence shown here is derived from an EMBL/GenBank/DDBJ whole genome shotgun (WGS) entry which is preliminary data.</text>
</comment>
<dbReference type="SUPFAM" id="SSF47676">
    <property type="entry name" value="Conserved domain common to transcription factors TFIIS, elongin A, CRSP70"/>
    <property type="match status" value="1"/>
</dbReference>
<dbReference type="Proteomes" id="UP001497382">
    <property type="component" value="Unassembled WGS sequence"/>
</dbReference>
<protein>
    <submittedName>
        <fullName evidence="1">Uncharacterized protein</fullName>
    </submittedName>
</protein>